<reference evidence="2" key="2">
    <citation type="journal article" date="2023" name="IMA Fungus">
        <title>Comparative genomic study of the Penicillium genus elucidates a diverse pangenome and 15 lateral gene transfer events.</title>
        <authorList>
            <person name="Petersen C."/>
            <person name="Sorensen T."/>
            <person name="Nielsen M.R."/>
            <person name="Sondergaard T.E."/>
            <person name="Sorensen J.L."/>
            <person name="Fitzpatrick D.A."/>
            <person name="Frisvad J.C."/>
            <person name="Nielsen K.L."/>
        </authorList>
    </citation>
    <scope>NUCLEOTIDE SEQUENCE</scope>
    <source>
        <strain evidence="2">IBT 3081</strain>
    </source>
</reference>
<dbReference type="GeneID" id="81467968"/>
<organism evidence="2 3">
    <name type="scientific">Penicillium concentricum</name>
    <dbReference type="NCBI Taxonomy" id="293559"/>
    <lineage>
        <taxon>Eukaryota</taxon>
        <taxon>Fungi</taxon>
        <taxon>Dikarya</taxon>
        <taxon>Ascomycota</taxon>
        <taxon>Pezizomycotina</taxon>
        <taxon>Eurotiomycetes</taxon>
        <taxon>Eurotiomycetidae</taxon>
        <taxon>Eurotiales</taxon>
        <taxon>Aspergillaceae</taxon>
        <taxon>Penicillium</taxon>
    </lineage>
</organism>
<comment type="caution">
    <text evidence="2">The sequence shown here is derived from an EMBL/GenBank/DDBJ whole genome shotgun (WGS) entry which is preliminary data.</text>
</comment>
<sequence>MEVRDTRAPSHLIFLKRHTWPAFTTLGLCLRQGPDGLCWSITTSSITSVLDSWGRRVLPIRAICLIDNQNVHQSDSSRRDDPPAETHSGKRFYSLGISTSRELANERAVCLYAEDYIKQSKGLTDNNGKSNERSIDSVARHDSRE</sequence>
<feature type="compositionally biased region" description="Basic and acidic residues" evidence="1">
    <location>
        <begin position="130"/>
        <end position="145"/>
    </location>
</feature>
<evidence type="ECO:0000313" key="3">
    <source>
        <dbReference type="Proteomes" id="UP001147752"/>
    </source>
</evidence>
<feature type="region of interest" description="Disordered" evidence="1">
    <location>
        <begin position="70"/>
        <end position="91"/>
    </location>
</feature>
<proteinExistence type="predicted"/>
<name>A0A9W9UT10_9EURO</name>
<gene>
    <name evidence="2" type="ORF">N7517_011062</name>
</gene>
<keyword evidence="3" id="KW-1185">Reference proteome</keyword>
<dbReference type="Proteomes" id="UP001147752">
    <property type="component" value="Unassembled WGS sequence"/>
</dbReference>
<dbReference type="RefSeq" id="XP_056574600.1">
    <property type="nucleotide sequence ID" value="XM_056728785.1"/>
</dbReference>
<evidence type="ECO:0000256" key="1">
    <source>
        <dbReference type="SAM" id="MobiDB-lite"/>
    </source>
</evidence>
<feature type="compositionally biased region" description="Basic and acidic residues" evidence="1">
    <location>
        <begin position="75"/>
        <end position="88"/>
    </location>
</feature>
<dbReference type="EMBL" id="JAPZBT010000006">
    <property type="protein sequence ID" value="KAJ5356453.1"/>
    <property type="molecule type" value="Genomic_DNA"/>
</dbReference>
<protein>
    <submittedName>
        <fullName evidence="2">Uncharacterized protein</fullName>
    </submittedName>
</protein>
<feature type="region of interest" description="Disordered" evidence="1">
    <location>
        <begin position="121"/>
        <end position="145"/>
    </location>
</feature>
<accession>A0A9W9UT10</accession>
<reference evidence="2" key="1">
    <citation type="submission" date="2022-12" db="EMBL/GenBank/DDBJ databases">
        <authorList>
            <person name="Petersen C."/>
        </authorList>
    </citation>
    <scope>NUCLEOTIDE SEQUENCE</scope>
    <source>
        <strain evidence="2">IBT 3081</strain>
    </source>
</reference>
<dbReference type="AlphaFoldDB" id="A0A9W9UT10"/>
<evidence type="ECO:0000313" key="2">
    <source>
        <dbReference type="EMBL" id="KAJ5356453.1"/>
    </source>
</evidence>